<feature type="compositionally biased region" description="Low complexity" evidence="2">
    <location>
        <begin position="42"/>
        <end position="57"/>
    </location>
</feature>
<accession>A0A0S4JJI2</accession>
<feature type="region of interest" description="Disordered" evidence="2">
    <location>
        <begin position="621"/>
        <end position="687"/>
    </location>
</feature>
<dbReference type="SUPFAM" id="SSF52047">
    <property type="entry name" value="RNI-like"/>
    <property type="match status" value="1"/>
</dbReference>
<feature type="compositionally biased region" description="Polar residues" evidence="2">
    <location>
        <begin position="1070"/>
        <end position="1089"/>
    </location>
</feature>
<feature type="region of interest" description="Disordered" evidence="2">
    <location>
        <begin position="1373"/>
        <end position="1485"/>
    </location>
</feature>
<feature type="compositionally biased region" description="Basic and acidic residues" evidence="2">
    <location>
        <begin position="1435"/>
        <end position="1445"/>
    </location>
</feature>
<feature type="compositionally biased region" description="Polar residues" evidence="2">
    <location>
        <begin position="925"/>
        <end position="952"/>
    </location>
</feature>
<dbReference type="Gene3D" id="3.80.10.10">
    <property type="entry name" value="Ribonuclease Inhibitor"/>
    <property type="match status" value="1"/>
</dbReference>
<name>A0A0S4JJI2_BODSA</name>
<organism evidence="3 4">
    <name type="scientific">Bodo saltans</name>
    <name type="common">Flagellated protozoan</name>
    <dbReference type="NCBI Taxonomy" id="75058"/>
    <lineage>
        <taxon>Eukaryota</taxon>
        <taxon>Discoba</taxon>
        <taxon>Euglenozoa</taxon>
        <taxon>Kinetoplastea</taxon>
        <taxon>Metakinetoplastina</taxon>
        <taxon>Eubodonida</taxon>
        <taxon>Bodonidae</taxon>
        <taxon>Bodo</taxon>
    </lineage>
</organism>
<feature type="region of interest" description="Disordered" evidence="2">
    <location>
        <begin position="845"/>
        <end position="952"/>
    </location>
</feature>
<feature type="compositionally biased region" description="Polar residues" evidence="2">
    <location>
        <begin position="861"/>
        <end position="875"/>
    </location>
</feature>
<feature type="region of interest" description="Disordered" evidence="2">
    <location>
        <begin position="1189"/>
        <end position="1235"/>
    </location>
</feature>
<feature type="region of interest" description="Disordered" evidence="2">
    <location>
        <begin position="1343"/>
        <end position="1362"/>
    </location>
</feature>
<feature type="region of interest" description="Disordered" evidence="2">
    <location>
        <begin position="32"/>
        <end position="84"/>
    </location>
</feature>
<feature type="compositionally biased region" description="Polar residues" evidence="2">
    <location>
        <begin position="476"/>
        <end position="485"/>
    </location>
</feature>
<feature type="region of interest" description="Disordered" evidence="2">
    <location>
        <begin position="1127"/>
        <end position="1165"/>
    </location>
</feature>
<keyword evidence="1" id="KW-0175">Coiled coil</keyword>
<keyword evidence="4" id="KW-1185">Reference proteome</keyword>
<protein>
    <submittedName>
        <fullName evidence="3">Uncharacterized protein</fullName>
    </submittedName>
</protein>
<feature type="compositionally biased region" description="Low complexity" evidence="2">
    <location>
        <begin position="459"/>
        <end position="475"/>
    </location>
</feature>
<sequence>MQHYIDTCAEKDVSCIFEILRALELLELRPQQHNNSGHRRTSQGSSHHLPQQQHQHLGTGGYKSGWRFAERSGSPHTEDDEHHRPYVQLELAPVMGPLALMEKTHRPGRVFNPADDPSMKLQLDLVDVECLTEALRRSNNDGDVVLHRPLLHVLVAGAEAAIMTQNGAWVGLISEWRKHILSAMNTLPPLEALRCPPSVFAARGCSGGLRFLVSLVEEAMSGPVSIDITSALTGGANGVRRRSASPFSTVADASTSILPHHERMESVTHWGLDVSCNTFHNVAEHQQRAVSAEGVAGCLDSLKILWRHHGLRHLSLAYCDLAAPPTNEGGSAVVLPADLNVQDFLQEACASLSTISLRGCPVVFGIQGNSWVRACATKASLWTLVRLDVSKMELTDDTAIVLADAIKRSTSLTVLMARQNYFTQVGFAAFAESLVHSSCCLQELFLGLQSTPPPVHLPQQQRRGGSSPLRRGSSPTTAGPASPETSAPQASSSGPSQILQHIRGATPSLYGDGRKAQRPPTELETVTTDDAEGAGSYHTAATNILVALGGNTSIRVCDLTGLPFDEPPPSTNNGATEDDSQPPPFIILSALSDLILNTSTLRVLCLTFPSTLQTPMRRELRRASTNTSQHYPLAQQGGGGSHHVGPAKPALSFPSKALFDAPPPPSHRNAAQHYAVPTQSSQARVSTGGPLDAFVQPPMRFSSSATGGLPQHSATGNGVLSSSITHQHNQLAPHQKLDRFAGPTNSGTSSINSSVGSIFHLASGLEFEEFLVAVNTQRELRGLYSIGVRNGCPQEAAALELFVQHPLDVSGFVSPPIALVPTGEHKPPSAVPLFTAVAASSATVLPPPPAAAPTSRRGSPHVSSADRSARQSVPNHRQRSVDSVRLRRPSPTTVAPFRSTNTTGGAAPRPEVTVASSARRPVMANASSALPAQRGSSQRWGVTPTATPQQTSLGAAAATASINYKLLLAHHEAALQNFTANVVQTLMLCTDAKVQLLVNSYSTINGRAIHDALERVDTKWASLRDREILLRQEMQRAIEERQTLEERQRELDRTEGEVRYRFKQLEEQTQRSSVKTNTVNSVAEPQPQQQREHTRHTSPAPIERGVSPSVHTPVAREVGHDATVMTAQHSSADAASPVPRPPTHHHAHHKVAAQQQVTGATDCRSDSTLSTAFDEHAMVPVDPAASSLTAIPTPARSPLLHTPHGRPPLVASVSGGVNEAQQSRASRGSLATSPMEAPTPAILHVSPHPMQTPATRATPSSIPSLLRAISTMRLHTVCATYGRFQAAMSALSAEERASVEAMWSSGRSAALEEGPGASIHPHRLALVSFIAACDEQYLFGESPRRISPSKDHSSARVPSMPSLQTTEVVLDGSLQQRPPAAARLVGGEGNRSSSRELAGSSAPHHQSPHQSPPSQSLNTPQPSVPRHLQYGSSARPEESPKRRNSSDGGVAKSASRSGGGSILKTSAPLNPPMSRSAKKGVISPHQRGARVVVLPTTAHVASTPPRINSLSIRRRTEVLRRYDEELSAAQGKHEQIRGASSTSGQEKSPRKVKAHNTPPTPHHQPAGPVDSLELSDRQMSSESRGPNRKSHPRAATRLSSPPNPTRSKSRRIGDDDDHPTESVQFDMEEDRTSSLDFEEYEARSDVDEEDFVVEGDGPGVGAHSSPPARLLNPLLLRSRFLDDEGHDKESIKFDDAGTIEASPEYHTDDGVRFRTASSYVHKRDQQGDDDGNSVGSSVNFDEEHHQLQPEGSGSFAFAAVSGTGDPPQVDLFSSLKKDPKLTTPPAKHPRHNSGRGLYVDGSLLSSPTSQRLRVDPKVLKDTAAVARQHEFVRTKIMPLSVAELRTKYPAVRTMLESMSLEEYEGFMDAWSSKYRHGHANARDDLQELMVKCALCGMFR</sequence>
<feature type="region of interest" description="Disordered" evidence="2">
    <location>
        <begin position="1526"/>
        <end position="1632"/>
    </location>
</feature>
<feature type="coiled-coil region" evidence="1">
    <location>
        <begin position="1027"/>
        <end position="1057"/>
    </location>
</feature>
<evidence type="ECO:0000256" key="1">
    <source>
        <dbReference type="SAM" id="Coils"/>
    </source>
</evidence>
<dbReference type="Proteomes" id="UP000051952">
    <property type="component" value="Unassembled WGS sequence"/>
</dbReference>
<reference evidence="4" key="1">
    <citation type="submission" date="2015-09" db="EMBL/GenBank/DDBJ databases">
        <authorList>
            <consortium name="Pathogen Informatics"/>
        </authorList>
    </citation>
    <scope>NUCLEOTIDE SEQUENCE [LARGE SCALE GENOMIC DNA]</scope>
    <source>
        <strain evidence="4">Lake Konstanz</strain>
    </source>
</reference>
<feature type="compositionally biased region" description="Basic and acidic residues" evidence="2">
    <location>
        <begin position="1343"/>
        <end position="1354"/>
    </location>
</feature>
<evidence type="ECO:0000313" key="4">
    <source>
        <dbReference type="Proteomes" id="UP000051952"/>
    </source>
</evidence>
<proteinExistence type="predicted"/>
<dbReference type="EMBL" id="CYKH01001960">
    <property type="protein sequence ID" value="CUG91709.1"/>
    <property type="molecule type" value="Genomic_DNA"/>
</dbReference>
<dbReference type="OMA" id="HHERMES"/>
<feature type="region of interest" description="Disordered" evidence="2">
    <location>
        <begin position="452"/>
        <end position="534"/>
    </location>
</feature>
<evidence type="ECO:0000313" key="3">
    <source>
        <dbReference type="EMBL" id="CUG91709.1"/>
    </source>
</evidence>
<feature type="compositionally biased region" description="Basic residues" evidence="2">
    <location>
        <begin position="1142"/>
        <end position="1151"/>
    </location>
</feature>
<feature type="region of interest" description="Disordered" evidence="2">
    <location>
        <begin position="1062"/>
        <end position="1109"/>
    </location>
</feature>
<feature type="compositionally biased region" description="Low complexity" evidence="2">
    <location>
        <begin position="1400"/>
        <end position="1416"/>
    </location>
</feature>
<gene>
    <name evidence="3" type="ORF">BSAL_33675</name>
</gene>
<feature type="compositionally biased region" description="Low complexity" evidence="2">
    <location>
        <begin position="486"/>
        <end position="497"/>
    </location>
</feature>
<dbReference type="VEuPathDB" id="TriTrypDB:BSAL_33675"/>
<dbReference type="InterPro" id="IPR032675">
    <property type="entry name" value="LRR_dom_sf"/>
</dbReference>
<feature type="region of interest" description="Disordered" evidence="2">
    <location>
        <begin position="1768"/>
        <end position="1795"/>
    </location>
</feature>
<evidence type="ECO:0000256" key="2">
    <source>
        <dbReference type="SAM" id="MobiDB-lite"/>
    </source>
</evidence>
<feature type="compositionally biased region" description="Polar residues" evidence="2">
    <location>
        <begin position="890"/>
        <end position="904"/>
    </location>
</feature>
<feature type="compositionally biased region" description="Polar residues" evidence="2">
    <location>
        <begin position="1219"/>
        <end position="1232"/>
    </location>
</feature>